<feature type="transmembrane region" description="Helical" evidence="1">
    <location>
        <begin position="143"/>
        <end position="168"/>
    </location>
</feature>
<protein>
    <recommendedName>
        <fullName evidence="4">DUF1453 domain-containing protein</fullName>
    </recommendedName>
</protein>
<evidence type="ECO:0008006" key="4">
    <source>
        <dbReference type="Google" id="ProtNLM"/>
    </source>
</evidence>
<gene>
    <name evidence="2" type="ORF">BGC07_08370</name>
</gene>
<sequence length="179" mass="20029">MNAYHTLYLTLSHTPWWAYALLIFFIKRGISALSVSTHSIYRLTIIPTIFTFCSIRTLMTASASQAVSDILILWALGLIAGLMVAYFNTPTSQIHANYSKHTLSLPGSPYTLIFLLGAFTIKYTLFYQLALTPEIIRNFSFNVILLTTAGLFTGLSIGRSLCLSYSYYTKKCLKTSVHS</sequence>
<dbReference type="InterPro" id="IPR046730">
    <property type="entry name" value="DUF6622"/>
</dbReference>
<accession>A0ABX3A237</accession>
<evidence type="ECO:0000313" key="3">
    <source>
        <dbReference type="Proteomes" id="UP000094329"/>
    </source>
</evidence>
<feature type="transmembrane region" description="Helical" evidence="1">
    <location>
        <begin position="71"/>
        <end position="89"/>
    </location>
</feature>
<keyword evidence="1" id="KW-0472">Membrane</keyword>
<feature type="transmembrane region" description="Helical" evidence="1">
    <location>
        <begin position="6"/>
        <end position="27"/>
    </location>
</feature>
<reference evidence="2 3" key="1">
    <citation type="submission" date="2016-08" db="EMBL/GenBank/DDBJ databases">
        <title>Draft genome sequence of Candidatus Piscirickettsia litoralis, from seawater.</title>
        <authorList>
            <person name="Wan X."/>
            <person name="Lee A.J."/>
            <person name="Hou S."/>
            <person name="Donachie S.P."/>
        </authorList>
    </citation>
    <scope>NUCLEOTIDE SEQUENCE [LARGE SCALE GENOMIC DNA]</scope>
    <source>
        <strain evidence="2 3">Y2</strain>
    </source>
</reference>
<keyword evidence="1" id="KW-0812">Transmembrane</keyword>
<proteinExistence type="predicted"/>
<evidence type="ECO:0000256" key="1">
    <source>
        <dbReference type="SAM" id="Phobius"/>
    </source>
</evidence>
<dbReference type="Pfam" id="PF20327">
    <property type="entry name" value="DUF6622"/>
    <property type="match status" value="1"/>
</dbReference>
<feature type="transmembrane region" description="Helical" evidence="1">
    <location>
        <begin position="110"/>
        <end position="131"/>
    </location>
</feature>
<name>A0ABX3A237_9GAMM</name>
<organism evidence="2 3">
    <name type="scientific">Piscirickettsia litoralis</name>
    <dbReference type="NCBI Taxonomy" id="1891921"/>
    <lineage>
        <taxon>Bacteria</taxon>
        <taxon>Pseudomonadati</taxon>
        <taxon>Pseudomonadota</taxon>
        <taxon>Gammaproteobacteria</taxon>
        <taxon>Thiotrichales</taxon>
        <taxon>Piscirickettsiaceae</taxon>
        <taxon>Piscirickettsia</taxon>
    </lineage>
</organism>
<dbReference type="EMBL" id="MDTU01000001">
    <property type="protein sequence ID" value="ODN42934.1"/>
    <property type="molecule type" value="Genomic_DNA"/>
</dbReference>
<comment type="caution">
    <text evidence="2">The sequence shown here is derived from an EMBL/GenBank/DDBJ whole genome shotgun (WGS) entry which is preliminary data.</text>
</comment>
<feature type="transmembrane region" description="Helical" evidence="1">
    <location>
        <begin position="39"/>
        <end position="59"/>
    </location>
</feature>
<keyword evidence="1" id="KW-1133">Transmembrane helix</keyword>
<dbReference type="RefSeq" id="WP_069312730.1">
    <property type="nucleotide sequence ID" value="NZ_MDTU01000001.1"/>
</dbReference>
<evidence type="ECO:0000313" key="2">
    <source>
        <dbReference type="EMBL" id="ODN42934.1"/>
    </source>
</evidence>
<keyword evidence="3" id="KW-1185">Reference proteome</keyword>
<dbReference type="Proteomes" id="UP000094329">
    <property type="component" value="Unassembled WGS sequence"/>
</dbReference>